<feature type="site" description="Important for enzyme activity" evidence="8">
    <location>
        <position position="311"/>
    </location>
</feature>
<evidence type="ECO:0000256" key="4">
    <source>
        <dbReference type="ARBA" id="ARBA00023002"/>
    </source>
</evidence>
<dbReference type="Gene3D" id="3.30.70.3450">
    <property type="match status" value="1"/>
</dbReference>
<dbReference type="SUPFAM" id="SSF55103">
    <property type="entry name" value="FAD-linked oxidases, C-terminal domain"/>
    <property type="match status" value="1"/>
</dbReference>
<evidence type="ECO:0000256" key="5">
    <source>
        <dbReference type="PIRSR" id="PIRSR625650-1"/>
    </source>
</evidence>
<dbReference type="GO" id="GO:0008609">
    <property type="term" value="F:alkylglycerone-phosphate synthase activity"/>
    <property type="evidence" value="ECO:0007669"/>
    <property type="project" value="InterPro"/>
</dbReference>
<feature type="active site" description="Proton donor/acceptor" evidence="5">
    <location>
        <position position="453"/>
    </location>
</feature>
<dbReference type="OrthoDB" id="9811557at2"/>
<reference evidence="12" key="1">
    <citation type="submission" date="2016-12" db="EMBL/GenBank/DDBJ databases">
        <authorList>
            <person name="Varghese N."/>
            <person name="Submissions S."/>
        </authorList>
    </citation>
    <scope>NUCLEOTIDE SEQUENCE [LARGE SCALE GENOMIC DNA]</scope>
    <source>
        <strain evidence="12">DSM 45599</strain>
    </source>
</reference>
<evidence type="ECO:0000256" key="2">
    <source>
        <dbReference type="ARBA" id="ARBA00022630"/>
    </source>
</evidence>
<feature type="domain" description="FAD-binding PCMH-type" evidence="10">
    <location>
        <begin position="94"/>
        <end position="276"/>
    </location>
</feature>
<dbReference type="InterPro" id="IPR004113">
    <property type="entry name" value="FAD-bd_oxidored_4_C"/>
</dbReference>
<keyword evidence="12" id="KW-1185">Reference proteome</keyword>
<dbReference type="Pfam" id="PF02913">
    <property type="entry name" value="FAD-oxidase_C"/>
    <property type="match status" value="1"/>
</dbReference>
<evidence type="ECO:0000313" key="11">
    <source>
        <dbReference type="EMBL" id="SIM85954.1"/>
    </source>
</evidence>
<comment type="similarity">
    <text evidence="1">Belongs to the FAD-binding oxidoreductase/transferase type 4 family.</text>
</comment>
<dbReference type="Gene3D" id="3.30.465.10">
    <property type="match status" value="1"/>
</dbReference>
<feature type="binding site" evidence="7">
    <location>
        <begin position="260"/>
        <end position="266"/>
    </location>
    <ligand>
        <name>FAD</name>
        <dbReference type="ChEBI" id="CHEBI:57692"/>
    </ligand>
</feature>
<evidence type="ECO:0000259" key="10">
    <source>
        <dbReference type="PROSITE" id="PS51387"/>
    </source>
</evidence>
<dbReference type="SUPFAM" id="SSF56176">
    <property type="entry name" value="FAD-binding/transporter-associated domain-like"/>
    <property type="match status" value="1"/>
</dbReference>
<dbReference type="InterPro" id="IPR036318">
    <property type="entry name" value="FAD-bd_PCMH-like_sf"/>
</dbReference>
<dbReference type="GO" id="GO:0071949">
    <property type="term" value="F:FAD binding"/>
    <property type="evidence" value="ECO:0007669"/>
    <property type="project" value="InterPro"/>
</dbReference>
<gene>
    <name evidence="11" type="ORF">SAMN04489832_2561</name>
</gene>
<dbReference type="InterPro" id="IPR006094">
    <property type="entry name" value="Oxid_FAD_bind_N"/>
</dbReference>
<evidence type="ECO:0000256" key="8">
    <source>
        <dbReference type="PIRSR" id="PIRSR625650-4"/>
    </source>
</evidence>
<name>A0A1N5WLA5_9ACTN</name>
<evidence type="ECO:0000256" key="9">
    <source>
        <dbReference type="SAM" id="MobiDB-lite"/>
    </source>
</evidence>
<dbReference type="Gene3D" id="3.30.300.330">
    <property type="match status" value="1"/>
</dbReference>
<comment type="cofactor">
    <cofactor evidence="7">
        <name>FAD</name>
        <dbReference type="ChEBI" id="CHEBI:57692"/>
    </cofactor>
</comment>
<evidence type="ECO:0000256" key="1">
    <source>
        <dbReference type="ARBA" id="ARBA00008000"/>
    </source>
</evidence>
<dbReference type="STRING" id="709881.SAMN04489832_2561"/>
<dbReference type="InterPro" id="IPR016164">
    <property type="entry name" value="FAD-linked_Oxase-like_C"/>
</dbReference>
<evidence type="ECO:0000256" key="6">
    <source>
        <dbReference type="PIRSR" id="PIRSR625650-2"/>
    </source>
</evidence>
<dbReference type="GO" id="GO:0016491">
    <property type="term" value="F:oxidoreductase activity"/>
    <property type="evidence" value="ECO:0007669"/>
    <property type="project" value="UniProtKB-KW"/>
</dbReference>
<feature type="binding site" evidence="6">
    <location>
        <position position="392"/>
    </location>
    <ligand>
        <name>substrate</name>
    </ligand>
</feature>
<evidence type="ECO:0000313" key="12">
    <source>
        <dbReference type="Proteomes" id="UP000185124"/>
    </source>
</evidence>
<dbReference type="Pfam" id="PF01565">
    <property type="entry name" value="FAD_binding_4"/>
    <property type="match status" value="1"/>
</dbReference>
<organism evidence="11 12">
    <name type="scientific">Micromonospora cremea</name>
    <dbReference type="NCBI Taxonomy" id="709881"/>
    <lineage>
        <taxon>Bacteria</taxon>
        <taxon>Bacillati</taxon>
        <taxon>Actinomycetota</taxon>
        <taxon>Actinomycetes</taxon>
        <taxon>Micromonosporales</taxon>
        <taxon>Micromonosporaceae</taxon>
        <taxon>Micromonospora</taxon>
    </lineage>
</organism>
<keyword evidence="4" id="KW-0560">Oxidoreductase</keyword>
<dbReference type="Proteomes" id="UP000185124">
    <property type="component" value="Unassembled WGS sequence"/>
</dbReference>
<dbReference type="PANTHER" id="PTHR46568">
    <property type="entry name" value="ALKYLDIHYDROXYACETONEPHOSPHATE SYNTHASE, PEROXISOMAL"/>
    <property type="match status" value="1"/>
</dbReference>
<dbReference type="InterPro" id="IPR016166">
    <property type="entry name" value="FAD-bd_PCMH"/>
</dbReference>
<keyword evidence="3 7" id="KW-0274">FAD</keyword>
<dbReference type="RefSeq" id="WP_074311555.1">
    <property type="nucleotide sequence ID" value="NZ_FSQT01000001.1"/>
</dbReference>
<feature type="region of interest" description="Disordered" evidence="9">
    <location>
        <begin position="354"/>
        <end position="374"/>
    </location>
</feature>
<dbReference type="AlphaFoldDB" id="A0A1N5WLA5"/>
<evidence type="ECO:0000256" key="3">
    <source>
        <dbReference type="ARBA" id="ARBA00022827"/>
    </source>
</evidence>
<dbReference type="Gene3D" id="3.30.43.10">
    <property type="entry name" value="Uridine Diphospho-n-acetylenolpyruvylglucosamine Reductase, domain 2"/>
    <property type="match status" value="1"/>
</dbReference>
<dbReference type="GO" id="GO:0008610">
    <property type="term" value="P:lipid biosynthetic process"/>
    <property type="evidence" value="ECO:0007669"/>
    <property type="project" value="InterPro"/>
</dbReference>
<protein>
    <submittedName>
        <fullName evidence="11">Alkyldihydroxyacetonephosphate synthase</fullName>
    </submittedName>
</protein>
<dbReference type="PANTHER" id="PTHR46568:SF1">
    <property type="entry name" value="ALKYLDIHYDROXYACETONEPHOSPHATE SYNTHASE, PEROXISOMAL"/>
    <property type="match status" value="1"/>
</dbReference>
<sequence length="536" mass="57704">MAGKRRSWWGWGHVEDAVTGAEATALAERVRTLLPDADLTEHVAPPVAELGLRPPRVDPPASLARLCSTDLADRAAHTHGKAFRDVVRNLHGEVHDPPDLVIRPVTEQDIVDVLDWCTGRDIAVIPYGGGSSVVGGVEPRLDDAYPAAISLDLGRLDRVLEVDPTSRAARIQAGVFGPALEDQLRRHDLTLRHFPQSFEFSTLGGWLATRAGGHYATLLTHIDDLVESLRVVTPAGISQSRRLPGSGAGPSPDRLFLGSEGMLGVITEAWMRLQDRPRWRAGASVHFTDYDEAVAATRAIAQSGLHPSNCRLLDPAEALLNAGAATTGGVLVLGFESADHPVTPSLDRAVDLCRDHGGTLPEPSRSDDSSGPAQRTAADAWRSSFLRMPYQRDALAARSMIVETFETACTWDRFPALRAAVLDAAGEALRAVAATGVVTCRFTHVYPDGPAPYFGVYATGRWGATLAQWDQIKHAVSEALLAAGGTITHHHAVGRDHRPWYDRQRPDQVALALRAAKSALDPSWILNPGVLVDSTS</sequence>
<accession>A0A1N5WLA5</accession>
<keyword evidence="2" id="KW-0285">Flavoprotein</keyword>
<dbReference type="InterPro" id="IPR016167">
    <property type="entry name" value="FAD-bd_PCMH_sub1"/>
</dbReference>
<dbReference type="EMBL" id="FSQT01000001">
    <property type="protein sequence ID" value="SIM85954.1"/>
    <property type="molecule type" value="Genomic_DNA"/>
</dbReference>
<dbReference type="PROSITE" id="PS51387">
    <property type="entry name" value="FAD_PCMH"/>
    <property type="match status" value="1"/>
</dbReference>
<feature type="binding site" evidence="7">
    <location>
        <begin position="126"/>
        <end position="132"/>
    </location>
    <ligand>
        <name>FAD</name>
        <dbReference type="ChEBI" id="CHEBI:57692"/>
    </ligand>
</feature>
<dbReference type="InterPro" id="IPR025650">
    <property type="entry name" value="Alkyl-DHAP_Synthase"/>
</dbReference>
<proteinExistence type="inferred from homology"/>
<dbReference type="InterPro" id="IPR016169">
    <property type="entry name" value="FAD-bd_PCMH_sub2"/>
</dbReference>
<evidence type="ECO:0000256" key="7">
    <source>
        <dbReference type="PIRSR" id="PIRSR625650-3"/>
    </source>
</evidence>